<dbReference type="PANTHER" id="PTHR34583">
    <property type="entry name" value="ANTIPORTER SUBUNIT MNHC2-RELATED"/>
    <property type="match status" value="1"/>
</dbReference>
<dbReference type="NCBIfam" id="NF005624">
    <property type="entry name" value="PRK07375.2-3"/>
    <property type="match status" value="1"/>
</dbReference>
<keyword evidence="2" id="KW-1003">Cell membrane</keyword>
<dbReference type="EMBL" id="UINC01008414">
    <property type="protein sequence ID" value="SVA37874.1"/>
    <property type="molecule type" value="Genomic_DNA"/>
</dbReference>
<evidence type="ECO:0008006" key="8">
    <source>
        <dbReference type="Google" id="ProtNLM"/>
    </source>
</evidence>
<feature type="transmembrane region" description="Helical" evidence="6">
    <location>
        <begin position="85"/>
        <end position="105"/>
    </location>
</feature>
<organism evidence="7">
    <name type="scientific">marine metagenome</name>
    <dbReference type="NCBI Taxonomy" id="408172"/>
    <lineage>
        <taxon>unclassified sequences</taxon>
        <taxon>metagenomes</taxon>
        <taxon>ecological metagenomes</taxon>
    </lineage>
</organism>
<dbReference type="InterPro" id="IPR050601">
    <property type="entry name" value="CPA3_antiporter_subunitC"/>
</dbReference>
<evidence type="ECO:0000256" key="1">
    <source>
        <dbReference type="ARBA" id="ARBA00004651"/>
    </source>
</evidence>
<name>A0A381VCK4_9ZZZZ</name>
<evidence type="ECO:0000256" key="6">
    <source>
        <dbReference type="SAM" id="Phobius"/>
    </source>
</evidence>
<protein>
    <recommendedName>
        <fullName evidence="8">NADH-quinone oxidoreductase subunit J</fullName>
    </recommendedName>
</protein>
<dbReference type="GO" id="GO:0005886">
    <property type="term" value="C:plasma membrane"/>
    <property type="evidence" value="ECO:0007669"/>
    <property type="project" value="UniProtKB-SubCell"/>
</dbReference>
<dbReference type="InterPro" id="IPR039428">
    <property type="entry name" value="NUOK/Mnh_C1-like"/>
</dbReference>
<accession>A0A381VCK4</accession>
<sequence>MENLIANFNYVIVVILMMIGLWAMLAQKNLIKKCIGMAIFQTGIILFFISIGAKNEAKVPILSKFVVENSSAIIVNDYANPLTQILMLTAIVVGVATLGVGLALAQKVYQQHSTFHEDEILENQRK</sequence>
<feature type="transmembrane region" description="Helical" evidence="6">
    <location>
        <begin position="34"/>
        <end position="53"/>
    </location>
</feature>
<reference evidence="7" key="1">
    <citation type="submission" date="2018-05" db="EMBL/GenBank/DDBJ databases">
        <authorList>
            <person name="Lanie J.A."/>
            <person name="Ng W.-L."/>
            <person name="Kazmierczak K.M."/>
            <person name="Andrzejewski T.M."/>
            <person name="Davidsen T.M."/>
            <person name="Wayne K.J."/>
            <person name="Tettelin H."/>
            <person name="Glass J.I."/>
            <person name="Rusch D."/>
            <person name="Podicherti R."/>
            <person name="Tsui H.-C.T."/>
            <person name="Winkler M.E."/>
        </authorList>
    </citation>
    <scope>NUCLEOTIDE SEQUENCE</scope>
</reference>
<dbReference type="PANTHER" id="PTHR34583:SF2">
    <property type="entry name" value="ANTIPORTER SUBUNIT MNHC2-RELATED"/>
    <property type="match status" value="1"/>
</dbReference>
<feature type="transmembrane region" description="Helical" evidence="6">
    <location>
        <begin position="6"/>
        <end position="25"/>
    </location>
</feature>
<keyword evidence="4 6" id="KW-1133">Transmembrane helix</keyword>
<keyword evidence="3 6" id="KW-0812">Transmembrane</keyword>
<evidence type="ECO:0000256" key="2">
    <source>
        <dbReference type="ARBA" id="ARBA00022475"/>
    </source>
</evidence>
<evidence type="ECO:0000313" key="7">
    <source>
        <dbReference type="EMBL" id="SVA37874.1"/>
    </source>
</evidence>
<proteinExistence type="predicted"/>
<evidence type="ECO:0000256" key="4">
    <source>
        <dbReference type="ARBA" id="ARBA00022989"/>
    </source>
</evidence>
<evidence type="ECO:0000256" key="3">
    <source>
        <dbReference type="ARBA" id="ARBA00022692"/>
    </source>
</evidence>
<dbReference type="Gene3D" id="1.10.287.3510">
    <property type="match status" value="1"/>
</dbReference>
<evidence type="ECO:0000256" key="5">
    <source>
        <dbReference type="ARBA" id="ARBA00023136"/>
    </source>
</evidence>
<keyword evidence="5 6" id="KW-0472">Membrane</keyword>
<gene>
    <name evidence="7" type="ORF">METZ01_LOCUS90728</name>
</gene>
<dbReference type="AlphaFoldDB" id="A0A381VCK4"/>
<dbReference type="Pfam" id="PF00420">
    <property type="entry name" value="Oxidored_q2"/>
    <property type="match status" value="1"/>
</dbReference>
<comment type="subcellular location">
    <subcellularLocation>
        <location evidence="1">Cell membrane</location>
        <topology evidence="1">Multi-pass membrane protein</topology>
    </subcellularLocation>
</comment>